<keyword evidence="2" id="KW-1185">Reference proteome</keyword>
<dbReference type="PANTHER" id="PTHR13887:SF41">
    <property type="entry name" value="THIOREDOXIN SUPERFAMILY PROTEIN"/>
    <property type="match status" value="1"/>
</dbReference>
<protein>
    <recommendedName>
        <fullName evidence="3">DSBA-like thioredoxin domain-containing protein</fullName>
    </recommendedName>
</protein>
<gene>
    <name evidence="1" type="ORF">RJ641_006649</name>
</gene>
<organism evidence="1 2">
    <name type="scientific">Dillenia turbinata</name>
    <dbReference type="NCBI Taxonomy" id="194707"/>
    <lineage>
        <taxon>Eukaryota</taxon>
        <taxon>Viridiplantae</taxon>
        <taxon>Streptophyta</taxon>
        <taxon>Embryophyta</taxon>
        <taxon>Tracheophyta</taxon>
        <taxon>Spermatophyta</taxon>
        <taxon>Magnoliopsida</taxon>
        <taxon>eudicotyledons</taxon>
        <taxon>Gunneridae</taxon>
        <taxon>Pentapetalae</taxon>
        <taxon>Dilleniales</taxon>
        <taxon>Dilleniaceae</taxon>
        <taxon>Dillenia</taxon>
    </lineage>
</organism>
<sequence length="69" mass="7750">MANNLRKKLIQIDVSSDSICPWCFAGKRNLDKAIVLSKEQFDFEINGKHQLSGSQPPDAFLRAFRVAAN</sequence>
<accession>A0AAN8V471</accession>
<name>A0AAN8V471_9MAGN</name>
<dbReference type="PANTHER" id="PTHR13887">
    <property type="entry name" value="GLUTATHIONE S-TRANSFERASE KAPPA"/>
    <property type="match status" value="1"/>
</dbReference>
<dbReference type="EMBL" id="JBAMMX010000014">
    <property type="protein sequence ID" value="KAK6928058.1"/>
    <property type="molecule type" value="Genomic_DNA"/>
</dbReference>
<evidence type="ECO:0000313" key="1">
    <source>
        <dbReference type="EMBL" id="KAK6928058.1"/>
    </source>
</evidence>
<evidence type="ECO:0000313" key="2">
    <source>
        <dbReference type="Proteomes" id="UP001370490"/>
    </source>
</evidence>
<comment type="caution">
    <text evidence="1">The sequence shown here is derived from an EMBL/GenBank/DDBJ whole genome shotgun (WGS) entry which is preliminary data.</text>
</comment>
<dbReference type="AlphaFoldDB" id="A0AAN8V471"/>
<dbReference type="Gene3D" id="3.40.30.10">
    <property type="entry name" value="Glutaredoxin"/>
    <property type="match status" value="1"/>
</dbReference>
<evidence type="ECO:0008006" key="3">
    <source>
        <dbReference type="Google" id="ProtNLM"/>
    </source>
</evidence>
<proteinExistence type="predicted"/>
<dbReference type="Proteomes" id="UP001370490">
    <property type="component" value="Unassembled WGS sequence"/>
</dbReference>
<reference evidence="1 2" key="1">
    <citation type="submission" date="2023-12" db="EMBL/GenBank/DDBJ databases">
        <title>A high-quality genome assembly for Dillenia turbinata (Dilleniales).</title>
        <authorList>
            <person name="Chanderbali A."/>
        </authorList>
    </citation>
    <scope>NUCLEOTIDE SEQUENCE [LARGE SCALE GENOMIC DNA]</scope>
    <source>
        <strain evidence="1">LSX21</strain>
        <tissue evidence="1">Leaf</tissue>
    </source>
</reference>